<dbReference type="GO" id="GO:0065002">
    <property type="term" value="P:intracellular protein transmembrane transport"/>
    <property type="evidence" value="ECO:0007669"/>
    <property type="project" value="UniProtKB-UniRule"/>
</dbReference>
<feature type="compositionally biased region" description="Low complexity" evidence="10">
    <location>
        <begin position="370"/>
        <end position="385"/>
    </location>
</feature>
<feature type="compositionally biased region" description="Basic residues" evidence="10">
    <location>
        <begin position="397"/>
        <end position="406"/>
    </location>
</feature>
<dbReference type="InterPro" id="IPR022813">
    <property type="entry name" value="SecD/SecF_arch_bac"/>
</dbReference>
<proteinExistence type="inferred from homology"/>
<evidence type="ECO:0000256" key="10">
    <source>
        <dbReference type="SAM" id="MobiDB-lite"/>
    </source>
</evidence>
<feature type="transmembrane region" description="Helical" evidence="9">
    <location>
        <begin position="172"/>
        <end position="190"/>
    </location>
</feature>
<dbReference type="Proteomes" id="UP000199019">
    <property type="component" value="Unassembled WGS sequence"/>
</dbReference>
<dbReference type="GO" id="GO:0005886">
    <property type="term" value="C:plasma membrane"/>
    <property type="evidence" value="ECO:0007669"/>
    <property type="project" value="UniProtKB-SubCell"/>
</dbReference>
<dbReference type="AlphaFoldDB" id="A0A1H9TUH0"/>
<dbReference type="STRING" id="587636.SAMN05216199_1764"/>
<dbReference type="InterPro" id="IPR055344">
    <property type="entry name" value="SecD_SecF_C_bact"/>
</dbReference>
<keyword evidence="2 9" id="KW-0813">Transport</keyword>
<dbReference type="InterPro" id="IPR022645">
    <property type="entry name" value="SecD/SecF_bac"/>
</dbReference>
<dbReference type="SUPFAM" id="SSF82866">
    <property type="entry name" value="Multidrug efflux transporter AcrB transmembrane domain"/>
    <property type="match status" value="1"/>
</dbReference>
<keyword evidence="6 9" id="KW-1133">Transmembrane helix</keyword>
<organism evidence="12 13">
    <name type="scientific">Pedococcus cremeus</name>
    <dbReference type="NCBI Taxonomy" id="587636"/>
    <lineage>
        <taxon>Bacteria</taxon>
        <taxon>Bacillati</taxon>
        <taxon>Actinomycetota</taxon>
        <taxon>Actinomycetes</taxon>
        <taxon>Micrococcales</taxon>
        <taxon>Intrasporangiaceae</taxon>
        <taxon>Pedococcus</taxon>
    </lineage>
</organism>
<evidence type="ECO:0000256" key="9">
    <source>
        <dbReference type="HAMAP-Rule" id="MF_01464"/>
    </source>
</evidence>
<evidence type="ECO:0000256" key="3">
    <source>
        <dbReference type="ARBA" id="ARBA00022475"/>
    </source>
</evidence>
<dbReference type="EMBL" id="FOHB01000002">
    <property type="protein sequence ID" value="SES00766.1"/>
    <property type="molecule type" value="Genomic_DNA"/>
</dbReference>
<name>A0A1H9TUH0_9MICO</name>
<dbReference type="HAMAP" id="MF_01464_B">
    <property type="entry name" value="SecF_B"/>
    <property type="match status" value="1"/>
</dbReference>
<keyword evidence="3 9" id="KW-1003">Cell membrane</keyword>
<feature type="transmembrane region" description="Helical" evidence="9">
    <location>
        <begin position="282"/>
        <end position="306"/>
    </location>
</feature>
<evidence type="ECO:0000256" key="8">
    <source>
        <dbReference type="ARBA" id="ARBA00023136"/>
    </source>
</evidence>
<dbReference type="GO" id="GO:0006605">
    <property type="term" value="P:protein targeting"/>
    <property type="evidence" value="ECO:0007669"/>
    <property type="project" value="UniProtKB-UniRule"/>
</dbReference>
<feature type="transmembrane region" description="Helical" evidence="9">
    <location>
        <begin position="196"/>
        <end position="213"/>
    </location>
</feature>
<keyword evidence="7 9" id="KW-0811">Translocation</keyword>
<comment type="function">
    <text evidence="9">Part of the Sec protein translocase complex. Interacts with the SecYEG preprotein conducting channel. SecDF uses the proton motive force (PMF) to complete protein translocation after the ATP-dependent function of SecA.</text>
</comment>
<evidence type="ECO:0000256" key="6">
    <source>
        <dbReference type="ARBA" id="ARBA00022989"/>
    </source>
</evidence>
<keyword evidence="5 9" id="KW-0653">Protein transport</keyword>
<dbReference type="InterPro" id="IPR022646">
    <property type="entry name" value="SecD/SecF_CS"/>
</dbReference>
<gene>
    <name evidence="9" type="primary">secF</name>
    <name evidence="12" type="ORF">SAMN05216199_1764</name>
</gene>
<dbReference type="OrthoDB" id="9774769at2"/>
<dbReference type="Pfam" id="PF07549">
    <property type="entry name" value="Sec_GG"/>
    <property type="match status" value="1"/>
</dbReference>
<comment type="similarity">
    <text evidence="9">Belongs to the SecD/SecF family. SecF subfamily.</text>
</comment>
<dbReference type="GO" id="GO:0043952">
    <property type="term" value="P:protein transport by the Sec complex"/>
    <property type="evidence" value="ECO:0007669"/>
    <property type="project" value="UniProtKB-UniRule"/>
</dbReference>
<comment type="subcellular location">
    <subcellularLocation>
        <location evidence="1 9">Cell membrane</location>
        <topology evidence="1 9">Multi-pass membrane protein</topology>
    </subcellularLocation>
</comment>
<evidence type="ECO:0000256" key="4">
    <source>
        <dbReference type="ARBA" id="ARBA00022692"/>
    </source>
</evidence>
<protein>
    <recommendedName>
        <fullName evidence="9">Protein-export membrane protein SecF</fullName>
    </recommendedName>
</protein>
<evidence type="ECO:0000256" key="2">
    <source>
        <dbReference type="ARBA" id="ARBA00022448"/>
    </source>
</evidence>
<dbReference type="Pfam" id="PF02355">
    <property type="entry name" value="SecD_SecF_C"/>
    <property type="match status" value="1"/>
</dbReference>
<dbReference type="InterPro" id="IPR005665">
    <property type="entry name" value="SecF_bac"/>
</dbReference>
<feature type="domain" description="Protein export membrane protein SecD/SecF C-terminal" evidence="11">
    <location>
        <begin position="120"/>
        <end position="309"/>
    </location>
</feature>
<feature type="transmembrane region" description="Helical" evidence="9">
    <location>
        <begin position="146"/>
        <end position="165"/>
    </location>
</feature>
<dbReference type="GO" id="GO:0015450">
    <property type="term" value="F:protein-transporting ATPase activity"/>
    <property type="evidence" value="ECO:0007669"/>
    <property type="project" value="InterPro"/>
</dbReference>
<keyword evidence="13" id="KW-1185">Reference proteome</keyword>
<feature type="region of interest" description="Disordered" evidence="10">
    <location>
        <begin position="326"/>
        <end position="406"/>
    </location>
</feature>
<dbReference type="InterPro" id="IPR048634">
    <property type="entry name" value="SecD_SecF_C"/>
</dbReference>
<dbReference type="PANTHER" id="PTHR30081:SF8">
    <property type="entry name" value="PROTEIN TRANSLOCASE SUBUNIT SECF"/>
    <property type="match status" value="1"/>
</dbReference>
<evidence type="ECO:0000259" key="11">
    <source>
        <dbReference type="Pfam" id="PF02355"/>
    </source>
</evidence>
<evidence type="ECO:0000256" key="7">
    <source>
        <dbReference type="ARBA" id="ARBA00023010"/>
    </source>
</evidence>
<comment type="subunit">
    <text evidence="9">Forms a complex with SecD. Part of the essential Sec protein translocation apparatus which comprises SecA, SecYEG and auxiliary proteins SecDF. Other proteins may also be involved.</text>
</comment>
<reference evidence="13" key="1">
    <citation type="submission" date="2016-10" db="EMBL/GenBank/DDBJ databases">
        <authorList>
            <person name="Varghese N."/>
            <person name="Submissions S."/>
        </authorList>
    </citation>
    <scope>NUCLEOTIDE SEQUENCE [LARGE SCALE GENOMIC DNA]</scope>
    <source>
        <strain evidence="13">CGMCC 1.6963</strain>
    </source>
</reference>
<evidence type="ECO:0000313" key="12">
    <source>
        <dbReference type="EMBL" id="SES00766.1"/>
    </source>
</evidence>
<evidence type="ECO:0000256" key="5">
    <source>
        <dbReference type="ARBA" id="ARBA00022927"/>
    </source>
</evidence>
<evidence type="ECO:0000313" key="13">
    <source>
        <dbReference type="Proteomes" id="UP000199019"/>
    </source>
</evidence>
<sequence>MINFSQFGNDLYTGRRSIPFIAHRRRWYAASAVLVLIALLGLGVKHLNLGLEFTGGSEFRVAAATNVDNYESRARDAVQQVSPGQAANITKLGTSSSTIRVQTEQLTDAQNNDLRAALAKEFGVGTNEVSASFVGPSWGQSVTQQALRALVVFLVLTFLVMAIYFRTWKMSLAAMIALLHDMVITVGVYALTGLEVSPATMIGFLTVLGYSLYDTVVVFDKVRENTQEAFGNKRRTYAEAANLAVNQTVVRSINTTVVALLPIAAVLVMGFTVLGPGTLLDLSLVLFIGMAIGAYSSIFIATPALVSLRHNEPAVQELEKAAAKFHTRQAKKDAEAQAKGTGPGAGAEEPATSEGLEPAVAGRGTGSTGSTGSASPASTASTPRTIHPYAQTGPRNQPRRKPKSQR</sequence>
<dbReference type="RefSeq" id="WP_091757224.1">
    <property type="nucleotide sequence ID" value="NZ_FOHB01000002.1"/>
</dbReference>
<feature type="transmembrane region" description="Helical" evidence="9">
    <location>
        <begin position="257"/>
        <end position="276"/>
    </location>
</feature>
<dbReference type="Gene3D" id="1.20.1640.10">
    <property type="entry name" value="Multidrug efflux transporter AcrB transmembrane domain"/>
    <property type="match status" value="1"/>
</dbReference>
<dbReference type="PANTHER" id="PTHR30081">
    <property type="entry name" value="PROTEIN-EXPORT MEMBRANE PROTEIN SEC"/>
    <property type="match status" value="1"/>
</dbReference>
<dbReference type="PRINTS" id="PR01755">
    <property type="entry name" value="SECFTRNLCASE"/>
</dbReference>
<dbReference type="NCBIfam" id="TIGR00966">
    <property type="entry name" value="transloc_SecF"/>
    <property type="match status" value="1"/>
</dbReference>
<evidence type="ECO:0000256" key="1">
    <source>
        <dbReference type="ARBA" id="ARBA00004651"/>
    </source>
</evidence>
<keyword evidence="4 9" id="KW-0812">Transmembrane</keyword>
<feature type="transmembrane region" description="Helical" evidence="9">
    <location>
        <begin position="27"/>
        <end position="44"/>
    </location>
</feature>
<accession>A0A1H9TUH0</accession>
<feature type="compositionally biased region" description="Low complexity" evidence="10">
    <location>
        <begin position="346"/>
        <end position="355"/>
    </location>
</feature>
<keyword evidence="8 9" id="KW-0472">Membrane</keyword>
<dbReference type="NCBIfam" id="TIGR00916">
    <property type="entry name" value="2A0604s01"/>
    <property type="match status" value="1"/>
</dbReference>